<dbReference type="GO" id="GO:0005524">
    <property type="term" value="F:ATP binding"/>
    <property type="evidence" value="ECO:0007669"/>
    <property type="project" value="UniProtKB-UniRule"/>
</dbReference>
<evidence type="ECO:0000256" key="17">
    <source>
        <dbReference type="RuleBase" id="RU362033"/>
    </source>
</evidence>
<keyword evidence="12 17" id="KW-0472">Membrane</keyword>
<feature type="binding site" evidence="15">
    <location>
        <position position="577"/>
    </location>
    <ligand>
        <name>ATP</name>
        <dbReference type="ChEBI" id="CHEBI:30616"/>
    </ligand>
</feature>
<keyword evidence="9 16" id="KW-0460">Magnesium</keyword>
<dbReference type="GO" id="GO:0045332">
    <property type="term" value="P:phospholipid translocation"/>
    <property type="evidence" value="ECO:0007669"/>
    <property type="project" value="TreeGrafter"/>
</dbReference>
<dbReference type="AlphaFoldDB" id="A0A8C7YVF9"/>
<dbReference type="PROSITE" id="PS00154">
    <property type="entry name" value="ATPASE_E1_E2"/>
    <property type="match status" value="1"/>
</dbReference>
<dbReference type="PRINTS" id="PR00119">
    <property type="entry name" value="CATATPASE"/>
</dbReference>
<feature type="transmembrane region" description="Helical" evidence="17">
    <location>
        <begin position="349"/>
        <end position="368"/>
    </location>
</feature>
<dbReference type="InterPro" id="IPR023298">
    <property type="entry name" value="ATPase_P-typ_TM_dom_sf"/>
</dbReference>
<dbReference type="InterPro" id="IPR059000">
    <property type="entry name" value="ATPase_P-type_domA"/>
</dbReference>
<feature type="binding site" evidence="16">
    <location>
        <position position="416"/>
    </location>
    <ligand>
        <name>Mg(2+)</name>
        <dbReference type="ChEBI" id="CHEBI:18420"/>
    </ligand>
</feature>
<feature type="binding site" evidence="15">
    <location>
        <position position="792"/>
    </location>
    <ligand>
        <name>ATP</name>
        <dbReference type="ChEBI" id="CHEBI:30616"/>
    </ligand>
</feature>
<feature type="domain" description="P-type ATPase C-terminal" evidence="20">
    <location>
        <begin position="845"/>
        <end position="1097"/>
    </location>
</feature>
<feature type="binding site" evidence="16">
    <location>
        <position position="819"/>
    </location>
    <ligand>
        <name>Mg(2+)</name>
        <dbReference type="ChEBI" id="CHEBI:18420"/>
    </ligand>
</feature>
<dbReference type="Ensembl" id="ENSOSIT00000035150.1">
    <property type="protein sequence ID" value="ENSOSIP00000033349.1"/>
    <property type="gene ID" value="ENSOSIG00000016270.1"/>
</dbReference>
<dbReference type="SFLD" id="SFLDF00027">
    <property type="entry name" value="p-type_atpase"/>
    <property type="match status" value="1"/>
</dbReference>
<evidence type="ECO:0000259" key="19">
    <source>
        <dbReference type="Pfam" id="PF16209"/>
    </source>
</evidence>
<dbReference type="InterPro" id="IPR006539">
    <property type="entry name" value="P-type_ATPase_IV"/>
</dbReference>
<feature type="transmembrane region" description="Helical" evidence="17">
    <location>
        <begin position="909"/>
        <end position="929"/>
    </location>
</feature>
<keyword evidence="5 17" id="KW-0812">Transmembrane</keyword>
<evidence type="ECO:0000256" key="1">
    <source>
        <dbReference type="ARBA" id="ARBA00001946"/>
    </source>
</evidence>
<dbReference type="FunFam" id="3.40.50.1000:FF:000313">
    <property type="entry name" value="Phospholipid-transporting ATPase IH-like protein"/>
    <property type="match status" value="1"/>
</dbReference>
<feature type="binding site" evidence="15">
    <location>
        <position position="414"/>
    </location>
    <ligand>
        <name>ATP</name>
        <dbReference type="ChEBI" id="CHEBI:30616"/>
    </ligand>
</feature>
<feature type="transmembrane region" description="Helical" evidence="17">
    <location>
        <begin position="1057"/>
        <end position="1082"/>
    </location>
</feature>
<comment type="cofactor">
    <cofactor evidence="1 16">
        <name>Mg(2+)</name>
        <dbReference type="ChEBI" id="CHEBI:18420"/>
    </cofactor>
</comment>
<evidence type="ECO:0000256" key="13">
    <source>
        <dbReference type="ARBA" id="ARBA00034036"/>
    </source>
</evidence>
<evidence type="ECO:0000256" key="9">
    <source>
        <dbReference type="ARBA" id="ARBA00022842"/>
    </source>
</evidence>
<gene>
    <name evidence="21" type="primary">ATP11A</name>
</gene>
<dbReference type="InterPro" id="IPR023299">
    <property type="entry name" value="ATPase_P-typ_cyto_dom_N"/>
</dbReference>
<dbReference type="Gene3D" id="3.40.1110.10">
    <property type="entry name" value="Calcium-transporting ATPase, cytoplasmic domain N"/>
    <property type="match status" value="1"/>
</dbReference>
<sequence length="1114" mass="127530">MDFSRLRRIITRYCVGEENWVGNRTVHIGHKEPPSCAEAYMPQDYPDNRIVSSKYTFWNFIPKNLFEQFRRIANFYFLVIFLIQLIIDTPTSPITSGLPLFFVITVTAIKQGYEDWLRHKADCSLNECPVDVVEQGKVVRTQSHKLRVGDIVMVREDETFPCDLILLSSSRYDGTCFVTTTSLDGESSHKTYYAVPDTMAFRTEQEVDSLHATIECEQPQPDLYKFVGRVDIYKDKQEPVVRTLGAENLLLRGATLKNTGHIYAVAVYTGMETKMALNYQSKSQKRSAVEKSMNAFLVVYLCILISKALINTVLKYAWQWSPDRDEPWYNHRTEIERQRHMVIRAFTDFLAFMVLFNYIIPVSMYVTVEMQKFLGSYFIAWDEEMFDEELGQGAQVNTSDLNEELGQVEYVFTDKTGTLTENNMEFIECCVDGNVYIPHAICNGQILSAASSIDMIDSSPGGYRRVSLINIVHKNDEQCFLCFPFSTKGYLFFRALCLCHTVQVKEEETVESIKRGIHQGKSTSFYISSSPDEVALVEGMKRVGMFVFVGETQTSTDVTYTLTPSLLRFELLHVLNFDSVRRRMSVIVRSSSGEYLLFCKGADSSIFPRVVSGKVEQVKAREGLRTLCVAYRRLSESEYLEASHRLTEAKIALQDREQRLAQTYDIIEREFVLLGATAVEDRLQEKAADTIESLHKAGMKVWVLTGDKMETAAATCYASKLFRRSTQILELTKKRTEEQSLLSVDCLDFGLIIDGATLSGVLKPSQDSAGHGNYREIFLEICRNCSAVLCCRMAPLQKAQIVKLIKSSKEHPITLAIGDGANDVSMILEAHVGIGIMGKEGRQAARNSDYAIPKFKHLKKMLLVHGHYYYIRIAELVQYFFYKNVCFIFPQFLYQFFCGFSQQPLYDTAYLTLYNISFTSLPILLYSLVEQHITMETLKREPSLYRDIAKNALLRWPAFLYWTCLGVFDAVIFFFGAYFLFDNTTFTSNGQMFGNWTFGTLVFTVLVFTVTLKLALDTHHWTWINHFVIWGSLLFYVIFSLLWGGIIWPFLNYQRMYYVFMQMLSSGPAWLSIILLITVSLLPDVIKKVLCRAVCPTASENAQVRSSHRRKVGF</sequence>
<feature type="binding site" evidence="15">
    <location>
        <position position="706"/>
    </location>
    <ligand>
        <name>ATP</name>
        <dbReference type="ChEBI" id="CHEBI:30616"/>
    </ligand>
</feature>
<evidence type="ECO:0000256" key="6">
    <source>
        <dbReference type="ARBA" id="ARBA00022723"/>
    </source>
</evidence>
<dbReference type="InterPro" id="IPR008250">
    <property type="entry name" value="ATPase_P-typ_transduc_dom_A_sf"/>
</dbReference>
<feature type="binding site" evidence="15">
    <location>
        <position position="625"/>
    </location>
    <ligand>
        <name>ATP</name>
        <dbReference type="ChEBI" id="CHEBI:30616"/>
    </ligand>
</feature>
<dbReference type="Pfam" id="PF13246">
    <property type="entry name" value="Cation_ATPase"/>
    <property type="match status" value="1"/>
</dbReference>
<keyword evidence="10 17" id="KW-1278">Translocase</keyword>
<dbReference type="Pfam" id="PF00122">
    <property type="entry name" value="E1-E2_ATPase"/>
    <property type="match status" value="1"/>
</dbReference>
<dbReference type="PANTHER" id="PTHR24092:SF33">
    <property type="entry name" value="PHOSPHOLIPID-TRANSPORTING ATPASE IH"/>
    <property type="match status" value="1"/>
</dbReference>
<dbReference type="InterPro" id="IPR036412">
    <property type="entry name" value="HAD-like_sf"/>
</dbReference>
<dbReference type="Gene3D" id="2.70.150.10">
    <property type="entry name" value="Calcium-transporting ATPase, cytoplasmic transduction domain A"/>
    <property type="match status" value="1"/>
</dbReference>
<dbReference type="SFLD" id="SFLDS00003">
    <property type="entry name" value="Haloacid_Dehalogenase"/>
    <property type="match status" value="1"/>
</dbReference>
<feature type="binding site" evidence="16">
    <location>
        <position position="823"/>
    </location>
    <ligand>
        <name>Mg(2+)</name>
        <dbReference type="ChEBI" id="CHEBI:18420"/>
    </ligand>
</feature>
<dbReference type="GO" id="GO:0005783">
    <property type="term" value="C:endoplasmic reticulum"/>
    <property type="evidence" value="ECO:0007669"/>
    <property type="project" value="TreeGrafter"/>
</dbReference>
<feature type="binding site" evidence="15">
    <location>
        <position position="705"/>
    </location>
    <ligand>
        <name>ATP</name>
        <dbReference type="ChEBI" id="CHEBI:30616"/>
    </ligand>
</feature>
<feature type="binding site" evidence="15">
    <location>
        <position position="600"/>
    </location>
    <ligand>
        <name>ATP</name>
        <dbReference type="ChEBI" id="CHEBI:30616"/>
    </ligand>
</feature>
<feature type="transmembrane region" description="Helical" evidence="17">
    <location>
        <begin position="993"/>
        <end position="1015"/>
    </location>
</feature>
<dbReference type="Gene3D" id="3.40.50.1000">
    <property type="entry name" value="HAD superfamily/HAD-like"/>
    <property type="match status" value="1"/>
</dbReference>
<keyword evidence="8 15" id="KW-0067">ATP-binding</keyword>
<proteinExistence type="inferred from homology"/>
<evidence type="ECO:0000256" key="15">
    <source>
        <dbReference type="PIRSR" id="PIRSR606539-2"/>
    </source>
</evidence>
<dbReference type="Proteomes" id="UP000694383">
    <property type="component" value="Unplaced"/>
</dbReference>
<feature type="transmembrane region" description="Helical" evidence="17">
    <location>
        <begin position="69"/>
        <end position="87"/>
    </location>
</feature>
<protein>
    <recommendedName>
        <fullName evidence="17">Phospholipid-transporting ATPase</fullName>
        <ecNumber evidence="17">7.6.2.1</ecNumber>
    </recommendedName>
</protein>
<dbReference type="GeneTree" id="ENSGT00940000157849"/>
<feature type="binding site" evidence="16">
    <location>
        <position position="414"/>
    </location>
    <ligand>
        <name>Mg(2+)</name>
        <dbReference type="ChEBI" id="CHEBI:18420"/>
    </ligand>
</feature>
<comment type="catalytic activity">
    <reaction evidence="13 17">
        <text>ATP + H2O + phospholipidSide 1 = ADP + phosphate + phospholipidSide 2.</text>
        <dbReference type="EC" id="7.6.2.1"/>
    </reaction>
</comment>
<dbReference type="SUPFAM" id="SSF81660">
    <property type="entry name" value="Metal cation-transporting ATPase, ATP-binding domain N"/>
    <property type="match status" value="1"/>
</dbReference>
<feature type="domain" description="P-type ATPase N-terminal" evidence="19">
    <location>
        <begin position="42"/>
        <end position="96"/>
    </location>
</feature>
<keyword evidence="7 15" id="KW-0547">Nucleotide-binding</keyword>
<evidence type="ECO:0000256" key="8">
    <source>
        <dbReference type="ARBA" id="ARBA00022840"/>
    </source>
</evidence>
<feature type="binding site" evidence="15">
    <location>
        <position position="707"/>
    </location>
    <ligand>
        <name>ATP</name>
        <dbReference type="ChEBI" id="CHEBI:30616"/>
    </ligand>
</feature>
<evidence type="ECO:0000256" key="11">
    <source>
        <dbReference type="ARBA" id="ARBA00022989"/>
    </source>
</evidence>
<feature type="domain" description="P-type ATPase A" evidence="18">
    <location>
        <begin position="129"/>
        <end position="275"/>
    </location>
</feature>
<dbReference type="GO" id="GO:0000287">
    <property type="term" value="F:magnesium ion binding"/>
    <property type="evidence" value="ECO:0007669"/>
    <property type="project" value="UniProtKB-UniRule"/>
</dbReference>
<evidence type="ECO:0000256" key="2">
    <source>
        <dbReference type="ARBA" id="ARBA00004141"/>
    </source>
</evidence>
<evidence type="ECO:0000256" key="16">
    <source>
        <dbReference type="PIRSR" id="PIRSR606539-3"/>
    </source>
</evidence>
<dbReference type="SFLD" id="SFLDG00002">
    <property type="entry name" value="C1.7:_P-type_atpase_like"/>
    <property type="match status" value="1"/>
</dbReference>
<dbReference type="InterPro" id="IPR032631">
    <property type="entry name" value="P-type_ATPase_N"/>
</dbReference>
<keyword evidence="6 16" id="KW-0479">Metal-binding</keyword>
<dbReference type="FunFam" id="2.70.150.10:FF:000009">
    <property type="entry name" value="Phospholipid-transporting ATPase"/>
    <property type="match status" value="1"/>
</dbReference>
<dbReference type="InterPro" id="IPR001757">
    <property type="entry name" value="P_typ_ATPase"/>
</dbReference>
<evidence type="ECO:0000256" key="5">
    <source>
        <dbReference type="ARBA" id="ARBA00022692"/>
    </source>
</evidence>
<dbReference type="Pfam" id="PF16212">
    <property type="entry name" value="PhoLip_ATPase_C"/>
    <property type="match status" value="1"/>
</dbReference>
<dbReference type="EC" id="7.6.2.1" evidence="17"/>
<evidence type="ECO:0000313" key="22">
    <source>
        <dbReference type="Proteomes" id="UP000694383"/>
    </source>
</evidence>
<feature type="binding site" evidence="15">
    <location>
        <position position="416"/>
    </location>
    <ligand>
        <name>ATP</name>
        <dbReference type="ChEBI" id="CHEBI:30616"/>
    </ligand>
</feature>
<feature type="binding site" evidence="15">
    <location>
        <position position="415"/>
    </location>
    <ligand>
        <name>ATP</name>
        <dbReference type="ChEBI" id="CHEBI:30616"/>
    </ligand>
</feature>
<feature type="binding site" evidence="15">
    <location>
        <position position="823"/>
    </location>
    <ligand>
        <name>ATP</name>
        <dbReference type="ChEBI" id="CHEBI:30616"/>
    </ligand>
</feature>
<dbReference type="SUPFAM" id="SSF81665">
    <property type="entry name" value="Calcium ATPase, transmembrane domain M"/>
    <property type="match status" value="1"/>
</dbReference>
<dbReference type="PANTHER" id="PTHR24092">
    <property type="entry name" value="PROBABLE PHOSPHOLIPID-TRANSPORTING ATPASE"/>
    <property type="match status" value="1"/>
</dbReference>
<feature type="active site" description="4-aspartylphosphate intermediate" evidence="14">
    <location>
        <position position="414"/>
    </location>
</feature>
<dbReference type="CDD" id="cd02073">
    <property type="entry name" value="P-type_ATPase_APLT_Dnf-like"/>
    <property type="match status" value="1"/>
</dbReference>
<feature type="binding site" evidence="15">
    <location>
        <position position="798"/>
    </location>
    <ligand>
        <name>ATP</name>
        <dbReference type="ChEBI" id="CHEBI:30616"/>
    </ligand>
</feature>
<evidence type="ECO:0000259" key="18">
    <source>
        <dbReference type="Pfam" id="PF00122"/>
    </source>
</evidence>
<comment type="similarity">
    <text evidence="4 17">Belongs to the cation transport ATPase (P-type) (TC 3.A.3) family. Type IV subfamily.</text>
</comment>
<evidence type="ECO:0000256" key="12">
    <source>
        <dbReference type="ARBA" id="ARBA00023136"/>
    </source>
</evidence>
<dbReference type="GO" id="GO:0016887">
    <property type="term" value="F:ATP hydrolysis activity"/>
    <property type="evidence" value="ECO:0007669"/>
    <property type="project" value="InterPro"/>
</dbReference>
<dbReference type="Pfam" id="PF16209">
    <property type="entry name" value="PhoLip_ATPase_N"/>
    <property type="match status" value="1"/>
</dbReference>
<dbReference type="NCBIfam" id="TIGR01494">
    <property type="entry name" value="ATPase_P-type"/>
    <property type="match status" value="3"/>
</dbReference>
<feature type="transmembrane region" description="Helical" evidence="17">
    <location>
        <begin position="1027"/>
        <end position="1051"/>
    </location>
</feature>
<name>A0A8C7YVF9_9TELE</name>
<evidence type="ECO:0000313" key="21">
    <source>
        <dbReference type="Ensembl" id="ENSOSIP00000033349.1"/>
    </source>
</evidence>
<evidence type="ECO:0000256" key="14">
    <source>
        <dbReference type="PIRSR" id="PIRSR606539-1"/>
    </source>
</evidence>
<organism evidence="21 22">
    <name type="scientific">Oryzias sinensis</name>
    <name type="common">Chinese medaka</name>
    <dbReference type="NCBI Taxonomy" id="183150"/>
    <lineage>
        <taxon>Eukaryota</taxon>
        <taxon>Metazoa</taxon>
        <taxon>Chordata</taxon>
        <taxon>Craniata</taxon>
        <taxon>Vertebrata</taxon>
        <taxon>Euteleostomi</taxon>
        <taxon>Actinopterygii</taxon>
        <taxon>Neopterygii</taxon>
        <taxon>Teleostei</taxon>
        <taxon>Neoteleostei</taxon>
        <taxon>Acanthomorphata</taxon>
        <taxon>Ovalentaria</taxon>
        <taxon>Atherinomorphae</taxon>
        <taxon>Beloniformes</taxon>
        <taxon>Adrianichthyidae</taxon>
        <taxon>Oryziinae</taxon>
        <taxon>Oryzias</taxon>
    </lineage>
</organism>
<dbReference type="SUPFAM" id="SSF56784">
    <property type="entry name" value="HAD-like"/>
    <property type="match status" value="1"/>
</dbReference>
<feature type="binding site" evidence="15">
    <location>
        <position position="533"/>
    </location>
    <ligand>
        <name>ATP</name>
        <dbReference type="ChEBI" id="CHEBI:30616"/>
    </ligand>
</feature>
<dbReference type="InterPro" id="IPR023214">
    <property type="entry name" value="HAD_sf"/>
</dbReference>
<keyword evidence="22" id="KW-1185">Reference proteome</keyword>
<dbReference type="NCBIfam" id="TIGR01652">
    <property type="entry name" value="ATPase-Plipid"/>
    <property type="match status" value="1"/>
</dbReference>
<evidence type="ECO:0000256" key="10">
    <source>
        <dbReference type="ARBA" id="ARBA00022967"/>
    </source>
</evidence>
<dbReference type="InterPro" id="IPR032630">
    <property type="entry name" value="P_typ_ATPase_c"/>
</dbReference>
<comment type="subcellular location">
    <subcellularLocation>
        <location evidence="3">Endomembrane system</location>
    </subcellularLocation>
    <subcellularLocation>
        <location evidence="2 17">Membrane</location>
        <topology evidence="2 17">Multi-pass membrane protein</topology>
    </subcellularLocation>
</comment>
<dbReference type="SUPFAM" id="SSF81653">
    <property type="entry name" value="Calcium ATPase, transduction domain A"/>
    <property type="match status" value="1"/>
</dbReference>
<reference evidence="21" key="1">
    <citation type="submission" date="2025-08" db="UniProtKB">
        <authorList>
            <consortium name="Ensembl"/>
        </authorList>
    </citation>
    <scope>IDENTIFICATION</scope>
</reference>
<evidence type="ECO:0000256" key="4">
    <source>
        <dbReference type="ARBA" id="ARBA00008109"/>
    </source>
</evidence>
<dbReference type="InterPro" id="IPR018303">
    <property type="entry name" value="ATPase_P-typ_P_site"/>
</dbReference>
<feature type="binding site" evidence="15">
    <location>
        <position position="822"/>
    </location>
    <ligand>
        <name>ATP</name>
        <dbReference type="ChEBI" id="CHEBI:30616"/>
    </ligand>
</feature>
<feature type="transmembrane region" description="Helical" evidence="17">
    <location>
        <begin position="959"/>
        <end position="981"/>
    </location>
</feature>
<reference evidence="21" key="2">
    <citation type="submission" date="2025-09" db="UniProtKB">
        <authorList>
            <consortium name="Ensembl"/>
        </authorList>
    </citation>
    <scope>IDENTIFICATION</scope>
</reference>
<evidence type="ECO:0000256" key="3">
    <source>
        <dbReference type="ARBA" id="ARBA00004308"/>
    </source>
</evidence>
<evidence type="ECO:0000259" key="20">
    <source>
        <dbReference type="Pfam" id="PF16212"/>
    </source>
</evidence>
<dbReference type="GO" id="GO:0055037">
    <property type="term" value="C:recycling endosome"/>
    <property type="evidence" value="ECO:0007669"/>
    <property type="project" value="TreeGrafter"/>
</dbReference>
<keyword evidence="11 17" id="KW-1133">Transmembrane helix</keyword>
<dbReference type="GO" id="GO:0005886">
    <property type="term" value="C:plasma membrane"/>
    <property type="evidence" value="ECO:0007669"/>
    <property type="project" value="TreeGrafter"/>
</dbReference>
<dbReference type="InterPro" id="IPR044492">
    <property type="entry name" value="P_typ_ATPase_HD_dom"/>
</dbReference>
<feature type="transmembrane region" description="Helical" evidence="17">
    <location>
        <begin position="295"/>
        <end position="318"/>
    </location>
</feature>
<accession>A0A8C7YVF9</accession>
<evidence type="ECO:0000256" key="7">
    <source>
        <dbReference type="ARBA" id="ARBA00022741"/>
    </source>
</evidence>
<dbReference type="GO" id="GO:0140326">
    <property type="term" value="F:ATPase-coupled intramembrane lipid transporter activity"/>
    <property type="evidence" value="ECO:0007669"/>
    <property type="project" value="UniProtKB-EC"/>
</dbReference>